<evidence type="ECO:0000256" key="5">
    <source>
        <dbReference type="ARBA" id="ARBA00023203"/>
    </source>
</evidence>
<reference evidence="8 9" key="1">
    <citation type="submission" date="2023-04" db="EMBL/GenBank/DDBJ databases">
        <title>Genome of Basidiobolus ranarum AG-B5.</title>
        <authorList>
            <person name="Stajich J.E."/>
            <person name="Carter-House D."/>
            <person name="Gryganskyi A."/>
        </authorList>
    </citation>
    <scope>NUCLEOTIDE SEQUENCE [LARGE SCALE GENOMIC DNA]</scope>
    <source>
        <strain evidence="8 9">AG-B5</strain>
    </source>
</reference>
<proteinExistence type="inferred from homology"/>
<dbReference type="SMART" id="SM00242">
    <property type="entry name" value="MYSc"/>
    <property type="match status" value="1"/>
</dbReference>
<dbReference type="Gene3D" id="1.20.120.720">
    <property type="entry name" value="Myosin VI head, motor domain, U50 subdomain"/>
    <property type="match status" value="1"/>
</dbReference>
<dbReference type="SUPFAM" id="SSF52540">
    <property type="entry name" value="P-loop containing nucleoside triphosphate hydrolases"/>
    <property type="match status" value="1"/>
</dbReference>
<dbReference type="PROSITE" id="PS51456">
    <property type="entry name" value="MYOSIN_MOTOR"/>
    <property type="match status" value="1"/>
</dbReference>
<keyword evidence="4 6" id="KW-0505">Motor protein</keyword>
<dbReference type="Gene3D" id="1.20.58.530">
    <property type="match status" value="1"/>
</dbReference>
<dbReference type="PRINTS" id="PR00193">
    <property type="entry name" value="MYOSINHEAVY"/>
</dbReference>
<dbReference type="PANTHER" id="PTHR13140">
    <property type="entry name" value="MYOSIN"/>
    <property type="match status" value="1"/>
</dbReference>
<evidence type="ECO:0000256" key="1">
    <source>
        <dbReference type="ARBA" id="ARBA00022741"/>
    </source>
</evidence>
<sequence length="505" mass="57432">MSSLNTSLYDLSTVASPSEDDITHIVQENFQRDGVYLKIGAHVLISLNPCKELSIHTNAELEEYSKDLRNIRPTYGDRLPPHIFQTINHAYLSMRRTGYNQSIVFSGETGSGKSTSKNLALLALASIRESSKRETHAMKLVTNASKVMEAFGNAKTAKNPNASRFGSYMEIQFNERGRILGAKFLEYLLEKSRVTATPHGERNFHILHYLHNGASADEKSHLHFHETSNFTYLAQTSHEEMDEDIMRFEQIREYMKSLGLNKKYQGQIFRLLAGILHLGNIVFVDAHNKNTEASSVKNIETLNIVAEFFGVEVDALENILTYKSQMIKKEVCTVFLDAKQAEVQRDDLAKALYSLLFSWIVEFINTKLCHEEQMNFIGFVDMMGFQTPSLDSFTQFCTNFANERLHSFFNHQIFELNNTEYHEQGILVPDTAYFDNSSCIDLFMKPKSGLIPLMDKLVNKSKADNSDQDLLEVFDHAQANHDNYTSPPLGESHTGFTIRHYAGKT</sequence>
<dbReference type="InterPro" id="IPR001609">
    <property type="entry name" value="Myosin_head_motor_dom-like"/>
</dbReference>
<dbReference type="Pfam" id="PF00063">
    <property type="entry name" value="Myosin_head"/>
    <property type="match status" value="1"/>
</dbReference>
<dbReference type="Gene3D" id="1.10.10.820">
    <property type="match status" value="1"/>
</dbReference>
<dbReference type="Proteomes" id="UP001479436">
    <property type="component" value="Unassembled WGS sequence"/>
</dbReference>
<comment type="similarity">
    <text evidence="6">Belongs to the TRAFAC class myosin-kinesin ATPase superfamily. Myosin family.</text>
</comment>
<evidence type="ECO:0000256" key="2">
    <source>
        <dbReference type="ARBA" id="ARBA00022840"/>
    </source>
</evidence>
<keyword evidence="9" id="KW-1185">Reference proteome</keyword>
<dbReference type="InterPro" id="IPR027417">
    <property type="entry name" value="P-loop_NTPase"/>
</dbReference>
<keyword evidence="3 6" id="KW-0518">Myosin</keyword>
<organism evidence="8 9">
    <name type="scientific">Basidiobolus ranarum</name>
    <dbReference type="NCBI Taxonomy" id="34480"/>
    <lineage>
        <taxon>Eukaryota</taxon>
        <taxon>Fungi</taxon>
        <taxon>Fungi incertae sedis</taxon>
        <taxon>Zoopagomycota</taxon>
        <taxon>Entomophthoromycotina</taxon>
        <taxon>Basidiobolomycetes</taxon>
        <taxon>Basidiobolales</taxon>
        <taxon>Basidiobolaceae</taxon>
        <taxon>Basidiobolus</taxon>
    </lineage>
</organism>
<keyword evidence="1 6" id="KW-0547">Nucleotide-binding</keyword>
<evidence type="ECO:0000256" key="4">
    <source>
        <dbReference type="ARBA" id="ARBA00023175"/>
    </source>
</evidence>
<gene>
    <name evidence="8" type="ORF">K7432_007082</name>
</gene>
<feature type="binding site" evidence="6">
    <location>
        <begin position="107"/>
        <end position="114"/>
    </location>
    <ligand>
        <name>ATP</name>
        <dbReference type="ChEBI" id="CHEBI:30616"/>
    </ligand>
</feature>
<keyword evidence="5 6" id="KW-0009">Actin-binding</keyword>
<evidence type="ECO:0000313" key="9">
    <source>
        <dbReference type="Proteomes" id="UP001479436"/>
    </source>
</evidence>
<name>A0ABR2WTW5_9FUNG</name>
<evidence type="ECO:0000256" key="3">
    <source>
        <dbReference type="ARBA" id="ARBA00023123"/>
    </source>
</evidence>
<evidence type="ECO:0000256" key="6">
    <source>
        <dbReference type="PROSITE-ProRule" id="PRU00782"/>
    </source>
</evidence>
<evidence type="ECO:0000313" key="8">
    <source>
        <dbReference type="EMBL" id="KAK9764968.1"/>
    </source>
</evidence>
<dbReference type="InterPro" id="IPR036961">
    <property type="entry name" value="Kinesin_motor_dom_sf"/>
</dbReference>
<dbReference type="PANTHER" id="PTHR13140:SF550">
    <property type="entry name" value="MYOSIN-IIIB ISOFORM X1"/>
    <property type="match status" value="1"/>
</dbReference>
<keyword evidence="2 6" id="KW-0067">ATP-binding</keyword>
<comment type="caution">
    <text evidence="8">The sequence shown here is derived from an EMBL/GenBank/DDBJ whole genome shotgun (WGS) entry which is preliminary data.</text>
</comment>
<dbReference type="Gene3D" id="3.40.850.10">
    <property type="entry name" value="Kinesin motor domain"/>
    <property type="match status" value="1"/>
</dbReference>
<accession>A0ABR2WTW5</accession>
<comment type="caution">
    <text evidence="6">Lacks conserved residue(s) required for the propagation of feature annotation.</text>
</comment>
<feature type="domain" description="Myosin motor" evidence="7">
    <location>
        <begin position="6"/>
        <end position="505"/>
    </location>
</feature>
<evidence type="ECO:0000259" key="7">
    <source>
        <dbReference type="PROSITE" id="PS51456"/>
    </source>
</evidence>
<protein>
    <recommendedName>
        <fullName evidence="7">Myosin motor domain-containing protein</fullName>
    </recommendedName>
</protein>
<dbReference type="EMBL" id="JASJQH010000335">
    <property type="protein sequence ID" value="KAK9764968.1"/>
    <property type="molecule type" value="Genomic_DNA"/>
</dbReference>